<dbReference type="Proteomes" id="UP000824072">
    <property type="component" value="Unassembled WGS sequence"/>
</dbReference>
<reference evidence="1" key="1">
    <citation type="submission" date="2020-10" db="EMBL/GenBank/DDBJ databases">
        <authorList>
            <person name="Gilroy R."/>
        </authorList>
    </citation>
    <scope>NUCLEOTIDE SEQUENCE</scope>
    <source>
        <strain evidence="1">ChiHcec3-11533</strain>
    </source>
</reference>
<protein>
    <submittedName>
        <fullName evidence="1">Uncharacterized protein</fullName>
    </submittedName>
</protein>
<accession>A0A9D1LCN6</accession>
<reference evidence="1" key="2">
    <citation type="journal article" date="2021" name="PeerJ">
        <title>Extensive microbial diversity within the chicken gut microbiome revealed by metagenomics and culture.</title>
        <authorList>
            <person name="Gilroy R."/>
            <person name="Ravi A."/>
            <person name="Getino M."/>
            <person name="Pursley I."/>
            <person name="Horton D.L."/>
            <person name="Alikhan N.F."/>
            <person name="Baker D."/>
            <person name="Gharbi K."/>
            <person name="Hall N."/>
            <person name="Watson M."/>
            <person name="Adriaenssens E.M."/>
            <person name="Foster-Nyarko E."/>
            <person name="Jarju S."/>
            <person name="Secka A."/>
            <person name="Antonio M."/>
            <person name="Oren A."/>
            <person name="Chaudhuri R.R."/>
            <person name="La Ragione R."/>
            <person name="Hildebrand F."/>
            <person name="Pallen M.J."/>
        </authorList>
    </citation>
    <scope>NUCLEOTIDE SEQUENCE</scope>
    <source>
        <strain evidence="1">ChiHcec3-11533</strain>
    </source>
</reference>
<organism evidence="1 2">
    <name type="scientific">Candidatus Pullichristensenella excrementigallinarum</name>
    <dbReference type="NCBI Taxonomy" id="2840907"/>
    <lineage>
        <taxon>Bacteria</taxon>
        <taxon>Bacillati</taxon>
        <taxon>Bacillota</taxon>
        <taxon>Clostridia</taxon>
        <taxon>Candidatus Pullichristensenella</taxon>
    </lineage>
</organism>
<name>A0A9D1LCN6_9FIRM</name>
<evidence type="ECO:0000313" key="1">
    <source>
        <dbReference type="EMBL" id="HIU33867.1"/>
    </source>
</evidence>
<gene>
    <name evidence="1" type="ORF">IAB02_04835</name>
</gene>
<dbReference type="AlphaFoldDB" id="A0A9D1LCN6"/>
<proteinExistence type="predicted"/>
<sequence>MAGVIEMLCGFCERELEGDFAGWFALCPQCEQRLILVNPHRPEYPWFVGAMRRALFGENSCEESAFPLGEGANEKMEPRLFFLGESAEPKPV</sequence>
<evidence type="ECO:0000313" key="2">
    <source>
        <dbReference type="Proteomes" id="UP000824072"/>
    </source>
</evidence>
<dbReference type="EMBL" id="DVMU01000107">
    <property type="protein sequence ID" value="HIU33867.1"/>
    <property type="molecule type" value="Genomic_DNA"/>
</dbReference>
<comment type="caution">
    <text evidence="1">The sequence shown here is derived from an EMBL/GenBank/DDBJ whole genome shotgun (WGS) entry which is preliminary data.</text>
</comment>